<keyword evidence="3" id="KW-1185">Reference proteome</keyword>
<evidence type="ECO:0000313" key="2">
    <source>
        <dbReference type="EMBL" id="KAF0683484.1"/>
    </source>
</evidence>
<evidence type="ECO:0000259" key="1">
    <source>
        <dbReference type="Pfam" id="PF21787"/>
    </source>
</evidence>
<dbReference type="AlphaFoldDB" id="A0A6G0VK50"/>
<feature type="non-terminal residue" evidence="2">
    <location>
        <position position="278"/>
    </location>
</feature>
<proteinExistence type="predicted"/>
<accession>A0A6G0VK50</accession>
<dbReference type="Proteomes" id="UP000478052">
    <property type="component" value="Unassembled WGS sequence"/>
</dbReference>
<protein>
    <submittedName>
        <fullName evidence="2">THAP-type domain-containing protein</fullName>
    </submittedName>
</protein>
<gene>
    <name evidence="2" type="ORF">FWK35_00035834</name>
</gene>
<dbReference type="InterPro" id="IPR048365">
    <property type="entry name" value="TNP-like_RNaseH_N"/>
</dbReference>
<dbReference type="Pfam" id="PF21787">
    <property type="entry name" value="TNP-like_RNaseH_N"/>
    <property type="match status" value="1"/>
</dbReference>
<name>A0A6G0VK50_APHCR</name>
<comment type="caution">
    <text evidence="2">The sequence shown here is derived from an EMBL/GenBank/DDBJ whole genome shotgun (WGS) entry which is preliminary data.</text>
</comment>
<reference evidence="2 3" key="1">
    <citation type="submission" date="2019-08" db="EMBL/GenBank/DDBJ databases">
        <title>Whole genome of Aphis craccivora.</title>
        <authorList>
            <person name="Voronova N.V."/>
            <person name="Shulinski R.S."/>
            <person name="Bandarenka Y.V."/>
            <person name="Zhorov D.G."/>
            <person name="Warner D."/>
        </authorList>
    </citation>
    <scope>NUCLEOTIDE SEQUENCE [LARGE SCALE GENOMIC DNA]</scope>
    <source>
        <strain evidence="2">180601</strain>
        <tissue evidence="2">Whole Body</tissue>
    </source>
</reference>
<sequence>MDIFNYSSIHIEDNLKDSMAMNISIAKSVTMPASGDPEDSCAMDISLVGISESVMHSNPSVSDKLRNEVFSEGISLCQPNQSRKKNKVKGVLAEMNMCRKSQLTPRKSLLYDAVKIYRQKNLVVHKRYTETRTRLKMADKFINTNKKSLCGLNQFTRQFIESQIRMQPQKPRGRRFTVDDKVFALSLFKQSGKAYKTLSKVFALPSRKSIMDILNKIPFDTGINKRIFDHLKTAVKKLKNKLDRYCSIIFDEVSISSSLQYIEKNGKVIGFEDLGNDI</sequence>
<evidence type="ECO:0000313" key="3">
    <source>
        <dbReference type="Proteomes" id="UP000478052"/>
    </source>
</evidence>
<feature type="domain" description="Transposable element P transposase-like RNase H" evidence="1">
    <location>
        <begin position="220"/>
        <end position="277"/>
    </location>
</feature>
<organism evidence="2 3">
    <name type="scientific">Aphis craccivora</name>
    <name type="common">Cowpea aphid</name>
    <dbReference type="NCBI Taxonomy" id="307492"/>
    <lineage>
        <taxon>Eukaryota</taxon>
        <taxon>Metazoa</taxon>
        <taxon>Ecdysozoa</taxon>
        <taxon>Arthropoda</taxon>
        <taxon>Hexapoda</taxon>
        <taxon>Insecta</taxon>
        <taxon>Pterygota</taxon>
        <taxon>Neoptera</taxon>
        <taxon>Paraneoptera</taxon>
        <taxon>Hemiptera</taxon>
        <taxon>Sternorrhyncha</taxon>
        <taxon>Aphidomorpha</taxon>
        <taxon>Aphidoidea</taxon>
        <taxon>Aphididae</taxon>
        <taxon>Aphidini</taxon>
        <taxon>Aphis</taxon>
        <taxon>Aphis</taxon>
    </lineage>
</organism>
<dbReference type="OrthoDB" id="6628777at2759"/>
<dbReference type="EMBL" id="VUJU01017373">
    <property type="protein sequence ID" value="KAF0683484.1"/>
    <property type="molecule type" value="Genomic_DNA"/>
</dbReference>